<evidence type="ECO:0000256" key="1">
    <source>
        <dbReference type="SAM" id="MobiDB-lite"/>
    </source>
</evidence>
<dbReference type="KEGG" id="ccoa:108777075"/>
<evidence type="ECO:0000313" key="3">
    <source>
        <dbReference type="Proteomes" id="UP000078542"/>
    </source>
</evidence>
<dbReference type="EMBL" id="KQ977888">
    <property type="protein sequence ID" value="KYM99008.1"/>
    <property type="molecule type" value="Genomic_DNA"/>
</dbReference>
<organism evidence="2 3">
    <name type="scientific">Cyphomyrmex costatus</name>
    <dbReference type="NCBI Taxonomy" id="456900"/>
    <lineage>
        <taxon>Eukaryota</taxon>
        <taxon>Metazoa</taxon>
        <taxon>Ecdysozoa</taxon>
        <taxon>Arthropoda</taxon>
        <taxon>Hexapoda</taxon>
        <taxon>Insecta</taxon>
        <taxon>Pterygota</taxon>
        <taxon>Neoptera</taxon>
        <taxon>Endopterygota</taxon>
        <taxon>Hymenoptera</taxon>
        <taxon>Apocrita</taxon>
        <taxon>Aculeata</taxon>
        <taxon>Formicoidea</taxon>
        <taxon>Formicidae</taxon>
        <taxon>Myrmicinae</taxon>
        <taxon>Cyphomyrmex</taxon>
    </lineage>
</organism>
<feature type="region of interest" description="Disordered" evidence="1">
    <location>
        <begin position="56"/>
        <end position="82"/>
    </location>
</feature>
<evidence type="ECO:0000313" key="2">
    <source>
        <dbReference type="EMBL" id="KYM99008.1"/>
    </source>
</evidence>
<dbReference type="OrthoDB" id="6147983at2759"/>
<proteinExistence type="predicted"/>
<gene>
    <name evidence="2" type="ORF">ALC62_10266</name>
</gene>
<accession>A0A151IE77</accession>
<reference evidence="2 3" key="1">
    <citation type="submission" date="2016-03" db="EMBL/GenBank/DDBJ databases">
        <title>Cyphomyrmex costatus WGS genome.</title>
        <authorList>
            <person name="Nygaard S."/>
            <person name="Hu H."/>
            <person name="Boomsma J."/>
            <person name="Zhang G."/>
        </authorList>
    </citation>
    <scope>NUCLEOTIDE SEQUENCE [LARGE SCALE GENOMIC DNA]</scope>
    <source>
        <strain evidence="2">MS0001</strain>
        <tissue evidence="2">Whole body</tissue>
    </source>
</reference>
<feature type="compositionally biased region" description="Polar residues" evidence="1">
    <location>
        <begin position="56"/>
        <end position="68"/>
    </location>
</feature>
<dbReference type="Proteomes" id="UP000078542">
    <property type="component" value="Unassembled WGS sequence"/>
</dbReference>
<name>A0A151IE77_9HYME</name>
<dbReference type="AlphaFoldDB" id="A0A151IE77"/>
<evidence type="ECO:0008006" key="4">
    <source>
        <dbReference type="Google" id="ProtNLM"/>
    </source>
</evidence>
<sequence>MSRWCRLRQYYSKERQSQEFIPSGSAPNKKRPWDLYEQMSFIDKHIYKRRRKYTNISRSVNEPSQSNTAEKHGQKSPLSDITNKDDLQTESLIFTSSTSPIGSDSENVLIFPLSPQSTSSEQSTLFQKKMKPITSSDTLEKSLNMVSQSVSAMATRMFLNDNVNDRDEALTKMILAELQNTAEPKKSELRRKLMNVIME</sequence>
<keyword evidence="3" id="KW-1185">Reference proteome</keyword>
<protein>
    <recommendedName>
        <fullName evidence="4">BESS domain-containing protein</fullName>
    </recommendedName>
</protein>